<accession>A2DH80</accession>
<dbReference type="VEuPathDB" id="TrichDB:TVAGG3_0677170"/>
<feature type="coiled-coil region" evidence="1">
    <location>
        <begin position="326"/>
        <end position="374"/>
    </location>
</feature>
<evidence type="ECO:0008006" key="4">
    <source>
        <dbReference type="Google" id="ProtNLM"/>
    </source>
</evidence>
<dbReference type="EMBL" id="DS113200">
    <property type="protein sequence ID" value="EAY20153.1"/>
    <property type="molecule type" value="Genomic_DNA"/>
</dbReference>
<feature type="coiled-coil region" evidence="1">
    <location>
        <begin position="209"/>
        <end position="300"/>
    </location>
</feature>
<sequence length="380" mass="44065">MNDNVASTLVGSNPSNPYVSVAPAQFMSLEDMNKEAQAMLNTKQEELAQYQNVVADAERILAKLNAEIEEKTAILQNLQNQQRTDEEEFEQQQAEQQLAILQQKHEEEINKIKQQHEDEMHNLQSDFQQTLTEAENWANRHSQIALQEKMEELEALRHEAEATKRQLDEVTFMTTRTQASRESENDQKKNAQEISALENQISELTSITREELRDSRAKIDETLAAIELRRVSHEAELKRLDEEIAQRKECYDQHIEAIKQQYANERQTVEQSIASANAKAENTENIIKQLENHHEAQLKQVLDDIETMRRSTGMSGSRPKQSIEEIKTTVRENQKIADECRALDEEIRMVKEEIKSLEDENRDLKQELLRYAAAVQRMNK</sequence>
<keyword evidence="3" id="KW-1185">Reference proteome</keyword>
<dbReference type="SMR" id="A2DH80"/>
<dbReference type="OMA" id="RITSEHM"/>
<evidence type="ECO:0000256" key="1">
    <source>
        <dbReference type="SAM" id="Coils"/>
    </source>
</evidence>
<dbReference type="eggNOG" id="ENOG502T1KC">
    <property type="taxonomic scope" value="Eukaryota"/>
</dbReference>
<evidence type="ECO:0000313" key="3">
    <source>
        <dbReference type="Proteomes" id="UP000001542"/>
    </source>
</evidence>
<dbReference type="RefSeq" id="XP_001581139.1">
    <property type="nucleotide sequence ID" value="XM_001581089.1"/>
</dbReference>
<feature type="coiled-coil region" evidence="1">
    <location>
        <begin position="26"/>
        <end position="173"/>
    </location>
</feature>
<dbReference type="OrthoDB" id="10497125at2759"/>
<organism evidence="2 3">
    <name type="scientific">Trichomonas vaginalis (strain ATCC PRA-98 / G3)</name>
    <dbReference type="NCBI Taxonomy" id="412133"/>
    <lineage>
        <taxon>Eukaryota</taxon>
        <taxon>Metamonada</taxon>
        <taxon>Parabasalia</taxon>
        <taxon>Trichomonadida</taxon>
        <taxon>Trichomonadidae</taxon>
        <taxon>Trichomonas</taxon>
    </lineage>
</organism>
<reference evidence="2" key="1">
    <citation type="submission" date="2006-10" db="EMBL/GenBank/DDBJ databases">
        <authorList>
            <person name="Amadeo P."/>
            <person name="Zhao Q."/>
            <person name="Wortman J."/>
            <person name="Fraser-Liggett C."/>
            <person name="Carlton J."/>
        </authorList>
    </citation>
    <scope>NUCLEOTIDE SEQUENCE</scope>
    <source>
        <strain evidence="2">G3</strain>
    </source>
</reference>
<keyword evidence="1" id="KW-0175">Coiled coil</keyword>
<dbReference type="Proteomes" id="UP000001542">
    <property type="component" value="Unassembled WGS sequence"/>
</dbReference>
<protein>
    <recommendedName>
        <fullName evidence="4">Kinetoplast-associated protein</fullName>
    </recommendedName>
</protein>
<name>A2DH80_TRIV3</name>
<dbReference type="STRING" id="5722.A2DH80"/>
<reference evidence="2" key="2">
    <citation type="journal article" date="2007" name="Science">
        <title>Draft genome sequence of the sexually transmitted pathogen Trichomonas vaginalis.</title>
        <authorList>
            <person name="Carlton J.M."/>
            <person name="Hirt R.P."/>
            <person name="Silva J.C."/>
            <person name="Delcher A.L."/>
            <person name="Schatz M."/>
            <person name="Zhao Q."/>
            <person name="Wortman J.R."/>
            <person name="Bidwell S.L."/>
            <person name="Alsmark U.C.M."/>
            <person name="Besteiro S."/>
            <person name="Sicheritz-Ponten T."/>
            <person name="Noel C.J."/>
            <person name="Dacks J.B."/>
            <person name="Foster P.G."/>
            <person name="Simillion C."/>
            <person name="Van de Peer Y."/>
            <person name="Miranda-Saavedra D."/>
            <person name="Barton G.J."/>
            <person name="Westrop G.D."/>
            <person name="Mueller S."/>
            <person name="Dessi D."/>
            <person name="Fiori P.L."/>
            <person name="Ren Q."/>
            <person name="Paulsen I."/>
            <person name="Zhang H."/>
            <person name="Bastida-Corcuera F.D."/>
            <person name="Simoes-Barbosa A."/>
            <person name="Brown M.T."/>
            <person name="Hayes R.D."/>
            <person name="Mukherjee M."/>
            <person name="Okumura C.Y."/>
            <person name="Schneider R."/>
            <person name="Smith A.J."/>
            <person name="Vanacova S."/>
            <person name="Villalvazo M."/>
            <person name="Haas B.J."/>
            <person name="Pertea M."/>
            <person name="Feldblyum T.V."/>
            <person name="Utterback T.R."/>
            <person name="Shu C.L."/>
            <person name="Osoegawa K."/>
            <person name="de Jong P.J."/>
            <person name="Hrdy I."/>
            <person name="Horvathova L."/>
            <person name="Zubacova Z."/>
            <person name="Dolezal P."/>
            <person name="Malik S.B."/>
            <person name="Logsdon J.M. Jr."/>
            <person name="Henze K."/>
            <person name="Gupta A."/>
            <person name="Wang C.C."/>
            <person name="Dunne R.L."/>
            <person name="Upcroft J.A."/>
            <person name="Upcroft P."/>
            <person name="White O."/>
            <person name="Salzberg S.L."/>
            <person name="Tang P."/>
            <person name="Chiu C.-H."/>
            <person name="Lee Y.-S."/>
            <person name="Embley T.M."/>
            <person name="Coombs G.H."/>
            <person name="Mottram J.C."/>
            <person name="Tachezy J."/>
            <person name="Fraser-Liggett C.M."/>
            <person name="Johnson P.J."/>
        </authorList>
    </citation>
    <scope>NUCLEOTIDE SEQUENCE [LARGE SCALE GENOMIC DNA]</scope>
    <source>
        <strain evidence="2">G3</strain>
    </source>
</reference>
<dbReference type="InParanoid" id="A2DH80"/>
<evidence type="ECO:0000313" key="2">
    <source>
        <dbReference type="EMBL" id="EAY20153.1"/>
    </source>
</evidence>
<dbReference type="VEuPathDB" id="TrichDB:TVAG_020980"/>
<dbReference type="KEGG" id="tva:5465680"/>
<gene>
    <name evidence="2" type="ORF">TVAG_020980</name>
</gene>
<proteinExistence type="predicted"/>
<dbReference type="AlphaFoldDB" id="A2DH80"/>